<sequence>MTEIVRCALLAFNVFSIISQLSTWNMNYGFAMGVQLDMCFSFLLFVLLLFRSMWGPISLPFLQNGNAQVIYIASSSIVAGLAAVRVVYCLYIRHLLLNHWPSDDRTVSRPNAWMVSDLVRIRTHID</sequence>
<evidence type="ECO:0000256" key="1">
    <source>
        <dbReference type="SAM" id="Phobius"/>
    </source>
</evidence>
<dbReference type="EMBL" id="NBNE01002952">
    <property type="protein sequence ID" value="OWZ08993.1"/>
    <property type="molecule type" value="Genomic_DNA"/>
</dbReference>
<feature type="transmembrane region" description="Helical" evidence="1">
    <location>
        <begin position="28"/>
        <end position="50"/>
    </location>
</feature>
<evidence type="ECO:0000313" key="2">
    <source>
        <dbReference type="EMBL" id="OWZ08993.1"/>
    </source>
</evidence>
<gene>
    <name evidence="2" type="ORF">PHMEG_00018372</name>
</gene>
<proteinExistence type="predicted"/>
<organism evidence="2 3">
    <name type="scientific">Phytophthora megakarya</name>
    <dbReference type="NCBI Taxonomy" id="4795"/>
    <lineage>
        <taxon>Eukaryota</taxon>
        <taxon>Sar</taxon>
        <taxon>Stramenopiles</taxon>
        <taxon>Oomycota</taxon>
        <taxon>Peronosporomycetes</taxon>
        <taxon>Peronosporales</taxon>
        <taxon>Peronosporaceae</taxon>
        <taxon>Phytophthora</taxon>
    </lineage>
</organism>
<keyword evidence="1" id="KW-0472">Membrane</keyword>
<feature type="transmembrane region" description="Helical" evidence="1">
    <location>
        <begin position="70"/>
        <end position="91"/>
    </location>
</feature>
<keyword evidence="1" id="KW-1133">Transmembrane helix</keyword>
<name>A0A225VU88_9STRA</name>
<comment type="caution">
    <text evidence="2">The sequence shown here is derived from an EMBL/GenBank/DDBJ whole genome shotgun (WGS) entry which is preliminary data.</text>
</comment>
<reference evidence="3" key="1">
    <citation type="submission" date="2017-03" db="EMBL/GenBank/DDBJ databases">
        <title>Phytopthora megakarya and P. palmivora, two closely related causual agents of cacao black pod achieved similar genome size and gene model numbers by different mechanisms.</title>
        <authorList>
            <person name="Ali S."/>
            <person name="Shao J."/>
            <person name="Larry D.J."/>
            <person name="Kronmiller B."/>
            <person name="Shen D."/>
            <person name="Strem M.D."/>
            <person name="Melnick R.L."/>
            <person name="Guiltinan M.J."/>
            <person name="Tyler B.M."/>
            <person name="Meinhardt L.W."/>
            <person name="Bailey B.A."/>
        </authorList>
    </citation>
    <scope>NUCLEOTIDE SEQUENCE [LARGE SCALE GENOMIC DNA]</scope>
    <source>
        <strain evidence="3">zdho120</strain>
    </source>
</reference>
<evidence type="ECO:0000313" key="3">
    <source>
        <dbReference type="Proteomes" id="UP000198211"/>
    </source>
</evidence>
<protein>
    <recommendedName>
        <fullName evidence="4">Transmembrane protein</fullName>
    </recommendedName>
</protein>
<evidence type="ECO:0008006" key="4">
    <source>
        <dbReference type="Google" id="ProtNLM"/>
    </source>
</evidence>
<keyword evidence="1" id="KW-0812">Transmembrane</keyword>
<accession>A0A225VU88</accession>
<dbReference type="AlphaFoldDB" id="A0A225VU88"/>
<dbReference type="OrthoDB" id="10439509at2759"/>
<dbReference type="Proteomes" id="UP000198211">
    <property type="component" value="Unassembled WGS sequence"/>
</dbReference>
<keyword evidence="3" id="KW-1185">Reference proteome</keyword>